<proteinExistence type="predicted"/>
<dbReference type="RefSeq" id="WP_332864398.1">
    <property type="nucleotide sequence ID" value="NZ_JBAFSM010000011.1"/>
</dbReference>
<dbReference type="EMBL" id="JBAFSM010000011">
    <property type="protein sequence ID" value="MEG3436929.1"/>
    <property type="molecule type" value="Genomic_DNA"/>
</dbReference>
<reference evidence="1 2" key="1">
    <citation type="submission" date="2024-01" db="EMBL/GenBank/DDBJ databases">
        <title>Genomic insights into the taxonomy and metabolism of the cyanobacterium Pannus brasiliensis CCIBt3594.</title>
        <authorList>
            <person name="Machado M."/>
            <person name="Botero N.B."/>
            <person name="Andreote A.P.D."/>
            <person name="Feitosa A.M.T."/>
            <person name="Popin R."/>
            <person name="Sivonen K."/>
            <person name="Fiore M.F."/>
        </authorList>
    </citation>
    <scope>NUCLEOTIDE SEQUENCE [LARGE SCALE GENOMIC DNA]</scope>
    <source>
        <strain evidence="1 2">CCIBt3594</strain>
    </source>
</reference>
<protein>
    <submittedName>
        <fullName evidence="1">Uncharacterized protein</fullName>
    </submittedName>
</protein>
<name>A0AAW9QVE9_9CHRO</name>
<gene>
    <name evidence="1" type="ORF">V0288_07335</name>
</gene>
<dbReference type="AlphaFoldDB" id="A0AAW9QVE9"/>
<organism evidence="1 2">
    <name type="scientific">Pannus brasiliensis CCIBt3594</name>
    <dbReference type="NCBI Taxonomy" id="1427578"/>
    <lineage>
        <taxon>Bacteria</taxon>
        <taxon>Bacillati</taxon>
        <taxon>Cyanobacteriota</taxon>
        <taxon>Cyanophyceae</taxon>
        <taxon>Oscillatoriophycideae</taxon>
        <taxon>Chroococcales</taxon>
        <taxon>Microcystaceae</taxon>
        <taxon>Pannus</taxon>
    </lineage>
</organism>
<evidence type="ECO:0000313" key="1">
    <source>
        <dbReference type="EMBL" id="MEG3436929.1"/>
    </source>
</evidence>
<keyword evidence="2" id="KW-1185">Reference proteome</keyword>
<comment type="caution">
    <text evidence="1">The sequence shown here is derived from an EMBL/GenBank/DDBJ whole genome shotgun (WGS) entry which is preliminary data.</text>
</comment>
<sequence length="147" mass="17352">MRKNPTPTRSKENQRQTDVSALDRLRERCPVPNPYRAGDICTLLPKGNPDLRKRAGQWCVVVEVHTFSCSVATWDAVIQVKIENLREVYYSPRHREELYRLRERLYRLSKAKHDESVRNFLETLGKIDRPFLTSIEEKFLEVLENQP</sequence>
<accession>A0AAW9QVE9</accession>
<dbReference type="Proteomes" id="UP001328733">
    <property type="component" value="Unassembled WGS sequence"/>
</dbReference>
<evidence type="ECO:0000313" key="2">
    <source>
        <dbReference type="Proteomes" id="UP001328733"/>
    </source>
</evidence>